<proteinExistence type="predicted"/>
<name>A0A9P6HFQ5_9AGAM</name>
<feature type="region of interest" description="Disordered" evidence="1">
    <location>
        <begin position="1"/>
        <end position="25"/>
    </location>
</feature>
<gene>
    <name evidence="2" type="ORF">BJ322DRAFT_1020358</name>
</gene>
<evidence type="ECO:0000256" key="1">
    <source>
        <dbReference type="SAM" id="MobiDB-lite"/>
    </source>
</evidence>
<reference evidence="2" key="2">
    <citation type="submission" date="2020-11" db="EMBL/GenBank/DDBJ databases">
        <authorList>
            <consortium name="DOE Joint Genome Institute"/>
            <person name="Kuo A."/>
            <person name="Miyauchi S."/>
            <person name="Kiss E."/>
            <person name="Drula E."/>
            <person name="Kohler A."/>
            <person name="Sanchez-Garcia M."/>
            <person name="Andreopoulos B."/>
            <person name="Barry K.W."/>
            <person name="Bonito G."/>
            <person name="Buee M."/>
            <person name="Carver A."/>
            <person name="Chen C."/>
            <person name="Cichocki N."/>
            <person name="Clum A."/>
            <person name="Culley D."/>
            <person name="Crous P.W."/>
            <person name="Fauchery L."/>
            <person name="Girlanda M."/>
            <person name="Hayes R."/>
            <person name="Keri Z."/>
            <person name="Labutti K."/>
            <person name="Lipzen A."/>
            <person name="Lombard V."/>
            <person name="Magnuson J."/>
            <person name="Maillard F."/>
            <person name="Morin E."/>
            <person name="Murat C."/>
            <person name="Nolan M."/>
            <person name="Ohm R."/>
            <person name="Pangilinan J."/>
            <person name="Pereira M."/>
            <person name="Perotto S."/>
            <person name="Peter M."/>
            <person name="Riley R."/>
            <person name="Sitrit Y."/>
            <person name="Stielow B."/>
            <person name="Szollosi G."/>
            <person name="Zifcakova L."/>
            <person name="Stursova M."/>
            <person name="Spatafora J.W."/>
            <person name="Tedersoo L."/>
            <person name="Vaario L.-M."/>
            <person name="Yamada A."/>
            <person name="Yan M."/>
            <person name="Wang P."/>
            <person name="Xu J."/>
            <person name="Bruns T."/>
            <person name="Baldrian P."/>
            <person name="Vilgalys R."/>
            <person name="Henrissat B."/>
            <person name="Grigoriev I.V."/>
            <person name="Hibbett D."/>
            <person name="Nagy L.G."/>
            <person name="Martin F.M."/>
        </authorList>
    </citation>
    <scope>NUCLEOTIDE SEQUENCE</scope>
    <source>
        <strain evidence="2">UH-Tt-Lm1</strain>
    </source>
</reference>
<protein>
    <submittedName>
        <fullName evidence="2">Uncharacterized protein</fullName>
    </submittedName>
</protein>
<accession>A0A9P6HFQ5</accession>
<organism evidence="2 3">
    <name type="scientific">Thelephora terrestris</name>
    <dbReference type="NCBI Taxonomy" id="56493"/>
    <lineage>
        <taxon>Eukaryota</taxon>
        <taxon>Fungi</taxon>
        <taxon>Dikarya</taxon>
        <taxon>Basidiomycota</taxon>
        <taxon>Agaricomycotina</taxon>
        <taxon>Agaricomycetes</taxon>
        <taxon>Thelephorales</taxon>
        <taxon>Thelephoraceae</taxon>
        <taxon>Thelephora</taxon>
    </lineage>
</organism>
<feature type="region of interest" description="Disordered" evidence="1">
    <location>
        <begin position="87"/>
        <end position="114"/>
    </location>
</feature>
<evidence type="ECO:0000313" key="2">
    <source>
        <dbReference type="EMBL" id="KAF9786290.1"/>
    </source>
</evidence>
<reference evidence="2" key="1">
    <citation type="journal article" date="2020" name="Nat. Commun.">
        <title>Large-scale genome sequencing of mycorrhizal fungi provides insights into the early evolution of symbiotic traits.</title>
        <authorList>
            <person name="Miyauchi S."/>
            <person name="Kiss E."/>
            <person name="Kuo A."/>
            <person name="Drula E."/>
            <person name="Kohler A."/>
            <person name="Sanchez-Garcia M."/>
            <person name="Morin E."/>
            <person name="Andreopoulos B."/>
            <person name="Barry K.W."/>
            <person name="Bonito G."/>
            <person name="Buee M."/>
            <person name="Carver A."/>
            <person name="Chen C."/>
            <person name="Cichocki N."/>
            <person name="Clum A."/>
            <person name="Culley D."/>
            <person name="Crous P.W."/>
            <person name="Fauchery L."/>
            <person name="Girlanda M."/>
            <person name="Hayes R.D."/>
            <person name="Keri Z."/>
            <person name="LaButti K."/>
            <person name="Lipzen A."/>
            <person name="Lombard V."/>
            <person name="Magnuson J."/>
            <person name="Maillard F."/>
            <person name="Murat C."/>
            <person name="Nolan M."/>
            <person name="Ohm R.A."/>
            <person name="Pangilinan J."/>
            <person name="Pereira M.F."/>
            <person name="Perotto S."/>
            <person name="Peter M."/>
            <person name="Pfister S."/>
            <person name="Riley R."/>
            <person name="Sitrit Y."/>
            <person name="Stielow J.B."/>
            <person name="Szollosi G."/>
            <person name="Zifcakova L."/>
            <person name="Stursova M."/>
            <person name="Spatafora J.W."/>
            <person name="Tedersoo L."/>
            <person name="Vaario L.M."/>
            <person name="Yamada A."/>
            <person name="Yan M."/>
            <person name="Wang P."/>
            <person name="Xu J."/>
            <person name="Bruns T."/>
            <person name="Baldrian P."/>
            <person name="Vilgalys R."/>
            <person name="Dunand C."/>
            <person name="Henrissat B."/>
            <person name="Grigoriev I.V."/>
            <person name="Hibbett D."/>
            <person name="Nagy L.G."/>
            <person name="Martin F.M."/>
        </authorList>
    </citation>
    <scope>NUCLEOTIDE SEQUENCE</scope>
    <source>
        <strain evidence="2">UH-Tt-Lm1</strain>
    </source>
</reference>
<comment type="caution">
    <text evidence="2">The sequence shown here is derived from an EMBL/GenBank/DDBJ whole genome shotgun (WGS) entry which is preliminary data.</text>
</comment>
<dbReference type="EMBL" id="WIUZ02000006">
    <property type="protein sequence ID" value="KAF9786290.1"/>
    <property type="molecule type" value="Genomic_DNA"/>
</dbReference>
<keyword evidence="3" id="KW-1185">Reference proteome</keyword>
<dbReference type="Proteomes" id="UP000736335">
    <property type="component" value="Unassembled WGS sequence"/>
</dbReference>
<evidence type="ECO:0000313" key="3">
    <source>
        <dbReference type="Proteomes" id="UP000736335"/>
    </source>
</evidence>
<dbReference type="AlphaFoldDB" id="A0A9P6HFQ5"/>
<feature type="compositionally biased region" description="Basic and acidic residues" evidence="1">
    <location>
        <begin position="95"/>
        <end position="114"/>
    </location>
</feature>
<sequence length="114" mass="13168">MSPKKRKRRSEAQVRHSALLHKSQNDPLTYYATSLEEVASTAEKQRERARLAEVDAEHNRKALARARNQTHKVTTLREKLTSKELTADTLSRSLNSKEAELRERLPVEEEMRSS</sequence>